<name>A0A372DNM3_9GAMM</name>
<protein>
    <submittedName>
        <fullName evidence="2">Uncharacterized protein</fullName>
    </submittedName>
</protein>
<accession>A0A372DNM3</accession>
<feature type="compositionally biased region" description="Basic residues" evidence="1">
    <location>
        <begin position="33"/>
        <end position="48"/>
    </location>
</feature>
<sequence length="62" mass="6837">MPATCVPVSTACWRVRRSTAPASAPRSRTSARTARRATRTSATRKARRPAPTQGRRVRMNPC</sequence>
<feature type="compositionally biased region" description="Low complexity" evidence="1">
    <location>
        <begin position="18"/>
        <end position="32"/>
    </location>
</feature>
<evidence type="ECO:0000313" key="2">
    <source>
        <dbReference type="EMBL" id="RFP61074.1"/>
    </source>
</evidence>
<keyword evidence="3" id="KW-1185">Reference proteome</keyword>
<organism evidence="2 3">
    <name type="scientific">Cognatiluteimonas weifangensis</name>
    <dbReference type="NCBI Taxonomy" id="2303539"/>
    <lineage>
        <taxon>Bacteria</taxon>
        <taxon>Pseudomonadati</taxon>
        <taxon>Pseudomonadota</taxon>
        <taxon>Gammaproteobacteria</taxon>
        <taxon>Lysobacterales</taxon>
        <taxon>Lysobacteraceae</taxon>
        <taxon>Cognatiluteimonas</taxon>
    </lineage>
</organism>
<proteinExistence type="predicted"/>
<dbReference type="AlphaFoldDB" id="A0A372DNM3"/>
<reference evidence="2 3" key="1">
    <citation type="submission" date="2018-08" db="EMBL/GenBank/DDBJ databases">
        <title>Lysobacter weifangensis sp. nov., a new member of the family 'Xanthomonadaceae', isolated from soil in a farmland.</title>
        <authorList>
            <person name="Zhao H."/>
        </authorList>
    </citation>
    <scope>NUCLEOTIDE SEQUENCE [LARGE SCALE GENOMIC DNA]</scope>
    <source>
        <strain evidence="2 3">WF-2</strain>
    </source>
</reference>
<dbReference type="EMBL" id="QVPD01000004">
    <property type="protein sequence ID" value="RFP61074.1"/>
    <property type="molecule type" value="Genomic_DNA"/>
</dbReference>
<comment type="caution">
    <text evidence="2">The sequence shown here is derived from an EMBL/GenBank/DDBJ whole genome shotgun (WGS) entry which is preliminary data.</text>
</comment>
<evidence type="ECO:0000313" key="3">
    <source>
        <dbReference type="Proteomes" id="UP000262917"/>
    </source>
</evidence>
<dbReference type="Proteomes" id="UP000262917">
    <property type="component" value="Unassembled WGS sequence"/>
</dbReference>
<gene>
    <name evidence="2" type="ORF">D0Y53_04860</name>
</gene>
<evidence type="ECO:0000256" key="1">
    <source>
        <dbReference type="SAM" id="MobiDB-lite"/>
    </source>
</evidence>
<feature type="region of interest" description="Disordered" evidence="1">
    <location>
        <begin position="17"/>
        <end position="62"/>
    </location>
</feature>